<gene>
    <name evidence="10" type="ORF">C7R92_13265</name>
</gene>
<dbReference type="GeneID" id="95751075"/>
<evidence type="ECO:0000256" key="4">
    <source>
        <dbReference type="ARBA" id="ARBA00022729"/>
    </source>
</evidence>
<dbReference type="RefSeq" id="WP_106834571.1">
    <property type="nucleotide sequence ID" value="NZ_JARMEW010000032.1"/>
</dbReference>
<keyword evidence="4" id="KW-0732">Signal</keyword>
<evidence type="ECO:0000256" key="1">
    <source>
        <dbReference type="ARBA" id="ARBA00004635"/>
    </source>
</evidence>
<reference evidence="10 11" key="1">
    <citation type="submission" date="2018-03" db="EMBL/GenBank/DDBJ databases">
        <title>Brevisbacillus phylogenomics.</title>
        <authorList>
            <person name="Dunlap C."/>
        </authorList>
    </citation>
    <scope>NUCLEOTIDE SEQUENCE [LARGE SCALE GENOMIC DNA]</scope>
    <source>
        <strain evidence="10 11">NRRL B-41110</strain>
    </source>
</reference>
<dbReference type="InterPro" id="IPR046953">
    <property type="entry name" value="Spore_GerAC-like_C"/>
</dbReference>
<accession>A0ABX5FQF5</accession>
<keyword evidence="3" id="KW-0309">Germination</keyword>
<evidence type="ECO:0000256" key="7">
    <source>
        <dbReference type="ARBA" id="ARBA00023288"/>
    </source>
</evidence>
<evidence type="ECO:0000256" key="6">
    <source>
        <dbReference type="ARBA" id="ARBA00023139"/>
    </source>
</evidence>
<evidence type="ECO:0000256" key="5">
    <source>
        <dbReference type="ARBA" id="ARBA00023136"/>
    </source>
</evidence>
<dbReference type="Proteomes" id="UP000241645">
    <property type="component" value="Unassembled WGS sequence"/>
</dbReference>
<evidence type="ECO:0000259" key="8">
    <source>
        <dbReference type="Pfam" id="PF05504"/>
    </source>
</evidence>
<organism evidence="10 11">
    <name type="scientific">Brevibacillus porteri</name>
    <dbReference type="NCBI Taxonomy" id="2126350"/>
    <lineage>
        <taxon>Bacteria</taxon>
        <taxon>Bacillati</taxon>
        <taxon>Bacillota</taxon>
        <taxon>Bacilli</taxon>
        <taxon>Bacillales</taxon>
        <taxon>Paenibacillaceae</taxon>
        <taxon>Brevibacillus</taxon>
    </lineage>
</organism>
<evidence type="ECO:0000256" key="2">
    <source>
        <dbReference type="ARBA" id="ARBA00007886"/>
    </source>
</evidence>
<feature type="domain" description="Spore germination protein N-terminal" evidence="9">
    <location>
        <begin position="20"/>
        <end position="186"/>
    </location>
</feature>
<dbReference type="Pfam" id="PF05504">
    <property type="entry name" value="Spore_GerAC"/>
    <property type="match status" value="1"/>
</dbReference>
<evidence type="ECO:0000313" key="10">
    <source>
        <dbReference type="EMBL" id="PSK10375.1"/>
    </source>
</evidence>
<dbReference type="Gene3D" id="3.30.300.210">
    <property type="entry name" value="Nutrient germinant receptor protein C, domain 3"/>
    <property type="match status" value="1"/>
</dbReference>
<dbReference type="InterPro" id="IPR008844">
    <property type="entry name" value="Spore_GerAC-like"/>
</dbReference>
<sequence length="369" mass="41951">MKKLLFALLSLTLFTTGCMDKMNIEDVSLSLLIGIDLDENNNLIFSTSSPVFSQEAKIKEEVYISPAITMRESREEDDKTFMALTVGGKVQAILVGKRVMQHKGWLKLLEPLLRDPKNSITGRIVMVDGNAYDVISYLPKDKPRLPLYLTKLIDTAHLRNICTKTTLQDLRRATYESGITANVTEIKKEKRLFVTGTALLGEEGEYKFSLAPTENKLLRILQHDTKGEFSFTFKNPNQPVGEIFPATAYSFSTSGISVKTKTDYVSDKFKFDINVQMRVVLTERLFKLDIRKEAKKLEQEIEQEMTKRMKKLIHKIQTAKIDPIGLGIYARAYEYEHWKPVKERWGETLAKADVKVSVKVIIAGMGISK</sequence>
<comment type="caution">
    <text evidence="10">The sequence shown here is derived from an EMBL/GenBank/DDBJ whole genome shotgun (WGS) entry which is preliminary data.</text>
</comment>
<dbReference type="PROSITE" id="PS51257">
    <property type="entry name" value="PROKAR_LIPOPROTEIN"/>
    <property type="match status" value="1"/>
</dbReference>
<dbReference type="PANTHER" id="PTHR35789:SF1">
    <property type="entry name" value="SPORE GERMINATION PROTEIN B3"/>
    <property type="match status" value="1"/>
</dbReference>
<dbReference type="InterPro" id="IPR038501">
    <property type="entry name" value="Spore_GerAC_C_sf"/>
</dbReference>
<dbReference type="EMBL" id="PXZO01000021">
    <property type="protein sequence ID" value="PSK10375.1"/>
    <property type="molecule type" value="Genomic_DNA"/>
</dbReference>
<keyword evidence="5" id="KW-0472">Membrane</keyword>
<keyword evidence="11" id="KW-1185">Reference proteome</keyword>
<comment type="similarity">
    <text evidence="2">Belongs to the GerABKC lipoprotein family.</text>
</comment>
<dbReference type="NCBIfam" id="TIGR02887">
    <property type="entry name" value="spore_ger_x_C"/>
    <property type="match status" value="1"/>
</dbReference>
<evidence type="ECO:0000259" key="9">
    <source>
        <dbReference type="Pfam" id="PF25198"/>
    </source>
</evidence>
<evidence type="ECO:0000256" key="3">
    <source>
        <dbReference type="ARBA" id="ARBA00022544"/>
    </source>
</evidence>
<protein>
    <submittedName>
        <fullName evidence="10">Ger(X)C family spore germination protein</fullName>
    </submittedName>
</protein>
<keyword evidence="7" id="KW-0449">Lipoprotein</keyword>
<dbReference type="PANTHER" id="PTHR35789">
    <property type="entry name" value="SPORE GERMINATION PROTEIN B3"/>
    <property type="match status" value="1"/>
</dbReference>
<proteinExistence type="inferred from homology"/>
<feature type="domain" description="Spore germination GerAC-like C-terminal" evidence="8">
    <location>
        <begin position="195"/>
        <end position="366"/>
    </location>
</feature>
<evidence type="ECO:0000313" key="11">
    <source>
        <dbReference type="Proteomes" id="UP000241645"/>
    </source>
</evidence>
<name>A0ABX5FQF5_9BACL</name>
<comment type="subcellular location">
    <subcellularLocation>
        <location evidence="1">Membrane</location>
        <topology evidence="1">Lipid-anchor</topology>
    </subcellularLocation>
</comment>
<keyword evidence="6" id="KW-0564">Palmitate</keyword>
<dbReference type="InterPro" id="IPR057336">
    <property type="entry name" value="GerAC_N"/>
</dbReference>
<dbReference type="Pfam" id="PF25198">
    <property type="entry name" value="Spore_GerAC_N"/>
    <property type="match status" value="1"/>
</dbReference>